<feature type="transmembrane region" description="Helical" evidence="6">
    <location>
        <begin position="12"/>
        <end position="35"/>
    </location>
</feature>
<evidence type="ECO:0000313" key="8">
    <source>
        <dbReference type="Proteomes" id="UP001413721"/>
    </source>
</evidence>
<accession>A0ABU9YHK1</accession>
<evidence type="ECO:0000313" key="7">
    <source>
        <dbReference type="EMBL" id="MEN2988261.1"/>
    </source>
</evidence>
<keyword evidence="2" id="KW-1003">Cell membrane</keyword>
<reference evidence="7 8" key="1">
    <citation type="submission" date="2024-03" db="EMBL/GenBank/DDBJ databases">
        <title>High-quality draft genome sequencing of Tistrella sp. BH-R2-4.</title>
        <authorList>
            <person name="Dong C."/>
        </authorList>
    </citation>
    <scope>NUCLEOTIDE SEQUENCE [LARGE SCALE GENOMIC DNA]</scope>
    <source>
        <strain evidence="7 8">BH-R2-4</strain>
    </source>
</reference>
<evidence type="ECO:0000256" key="5">
    <source>
        <dbReference type="ARBA" id="ARBA00023136"/>
    </source>
</evidence>
<dbReference type="EMBL" id="JBBKTW010000003">
    <property type="protein sequence ID" value="MEN2988261.1"/>
    <property type="molecule type" value="Genomic_DNA"/>
</dbReference>
<gene>
    <name evidence="7" type="ORF">WG926_08095</name>
</gene>
<dbReference type="Pfam" id="PF01810">
    <property type="entry name" value="LysE"/>
    <property type="match status" value="1"/>
</dbReference>
<keyword evidence="3 6" id="KW-0812">Transmembrane</keyword>
<dbReference type="Proteomes" id="UP001413721">
    <property type="component" value="Unassembled WGS sequence"/>
</dbReference>
<dbReference type="PANTHER" id="PTHR30086">
    <property type="entry name" value="ARGININE EXPORTER PROTEIN ARGO"/>
    <property type="match status" value="1"/>
</dbReference>
<evidence type="ECO:0000256" key="6">
    <source>
        <dbReference type="SAM" id="Phobius"/>
    </source>
</evidence>
<evidence type="ECO:0000256" key="3">
    <source>
        <dbReference type="ARBA" id="ARBA00022692"/>
    </source>
</evidence>
<evidence type="ECO:0000256" key="4">
    <source>
        <dbReference type="ARBA" id="ARBA00022989"/>
    </source>
</evidence>
<organism evidence="7 8">
    <name type="scientific">Tistrella arctica</name>
    <dbReference type="NCBI Taxonomy" id="3133430"/>
    <lineage>
        <taxon>Bacteria</taxon>
        <taxon>Pseudomonadati</taxon>
        <taxon>Pseudomonadota</taxon>
        <taxon>Alphaproteobacteria</taxon>
        <taxon>Geminicoccales</taxon>
        <taxon>Geminicoccaceae</taxon>
        <taxon>Tistrella</taxon>
    </lineage>
</organism>
<dbReference type="PANTHER" id="PTHR30086:SF20">
    <property type="entry name" value="ARGININE EXPORTER PROTEIN ARGO-RELATED"/>
    <property type="match status" value="1"/>
</dbReference>
<dbReference type="PIRSF" id="PIRSF006324">
    <property type="entry name" value="LeuE"/>
    <property type="match status" value="1"/>
</dbReference>
<evidence type="ECO:0000256" key="2">
    <source>
        <dbReference type="ARBA" id="ARBA00022475"/>
    </source>
</evidence>
<comment type="caution">
    <text evidence="7">The sequence shown here is derived from an EMBL/GenBank/DDBJ whole genome shotgun (WGS) entry which is preliminary data.</text>
</comment>
<feature type="transmembrane region" description="Helical" evidence="6">
    <location>
        <begin position="47"/>
        <end position="75"/>
    </location>
</feature>
<feature type="transmembrane region" description="Helical" evidence="6">
    <location>
        <begin position="81"/>
        <end position="99"/>
    </location>
</feature>
<name>A0ABU9YHK1_9PROT</name>
<dbReference type="InterPro" id="IPR001123">
    <property type="entry name" value="LeuE-type"/>
</dbReference>
<protein>
    <submittedName>
        <fullName evidence="7">LysE family transporter</fullName>
    </submittedName>
</protein>
<comment type="subcellular location">
    <subcellularLocation>
        <location evidence="1">Cell membrane</location>
        <topology evidence="1">Multi-pass membrane protein</topology>
    </subcellularLocation>
</comment>
<feature type="transmembrane region" description="Helical" evidence="6">
    <location>
        <begin position="130"/>
        <end position="151"/>
    </location>
</feature>
<keyword evidence="8" id="KW-1185">Reference proteome</keyword>
<keyword evidence="5 6" id="KW-0472">Membrane</keyword>
<keyword evidence="4 6" id="KW-1133">Transmembrane helix</keyword>
<feature type="transmembrane region" description="Helical" evidence="6">
    <location>
        <begin position="163"/>
        <end position="185"/>
    </location>
</feature>
<dbReference type="RefSeq" id="WP_345934588.1">
    <property type="nucleotide sequence ID" value="NZ_JBBKTV010000008.1"/>
</dbReference>
<proteinExistence type="predicted"/>
<sequence length="219" mass="22703">MTETLPDGLFLSWLAIFGIGMLGAMSPGPNLLITMRTALSLGPRHGLAVAAGLATGNAVHATLGLIGVTVLIAQTPLLYDILRWAGAGFLVFIGLKALLSRQSAIAGAALAVDTAATGPRRYHASASAGLATNLLNPKVAIFFLALFTQIIDPATPEPAKLLYGATMVGVELLWFGTVACVIGTPAVRRRLLRAGPWIDRVTGGALLALGLRLAFIRGV</sequence>
<evidence type="ECO:0000256" key="1">
    <source>
        <dbReference type="ARBA" id="ARBA00004651"/>
    </source>
</evidence>